<proteinExistence type="predicted"/>
<organism evidence="2 3">
    <name type="scientific">Saitozyma podzolica</name>
    <dbReference type="NCBI Taxonomy" id="1890683"/>
    <lineage>
        <taxon>Eukaryota</taxon>
        <taxon>Fungi</taxon>
        <taxon>Dikarya</taxon>
        <taxon>Basidiomycota</taxon>
        <taxon>Agaricomycotina</taxon>
        <taxon>Tremellomycetes</taxon>
        <taxon>Tremellales</taxon>
        <taxon>Trimorphomycetaceae</taxon>
        <taxon>Saitozyma</taxon>
    </lineage>
</organism>
<accession>A0A427YMS2</accession>
<protein>
    <recommendedName>
        <fullName evidence="4">F-box domain-containing protein</fullName>
    </recommendedName>
</protein>
<gene>
    <name evidence="2" type="ORF">EHS25_008800</name>
</gene>
<evidence type="ECO:0008006" key="4">
    <source>
        <dbReference type="Google" id="ProtNLM"/>
    </source>
</evidence>
<sequence>MQPSSEPDDMSTASAPATPVIVNDGRLHELSQLHKPAIIPEVQVHSTTPDTQDHPDTSNDVLQLPQDVLVMCFNNLRGDTNTLARLARTSTHFQEPSTPILYNHRYFDDVDALFYGELLPLARVTERTPSGPDNGGQAPTEQPAGARRRSETQVDVTVVDEDRVGQRRLELWQLTKRLTIRAFDVNRLARLSNGLFLETLARVPLMRGVDTVRMIEHSKHDIHQLFGSNDSDEASIFRILLRSLVNPRHFCLEIVESAGRHLGIGNRCSCYFMLVEFLCSRWSRLETITIHTTHLMLDQRRFIYTPQRVRLRIFVALVGGDIKHWLKTDHDDEINSLARRTLKALIYGKWGRQGQKIGPIEIIFEDLDDEQVGVVQARMAELVRLEPIDGTPTTEVLQKGEDGCMKLKGVTLVAGKRSSVCMICGERGAYRGYEKLKPGSLEPCHAVGEIKPGQVTLIQDHDGGKSAETEQVMSIGDQAGDVATTRPEGEKQHRPMDNKNMPHDAAADIGQEEAKQETVSINVSTEHTKEPMAMEGHPHLDCSTEVGTRHGVKENDYDNDGVRTKVVGEQVELQQESPMMDVSQTHVEGMHNPGDDGGSVDDHPVTADMQTVEKEEDMA</sequence>
<feature type="region of interest" description="Disordered" evidence="1">
    <location>
        <begin position="125"/>
        <end position="153"/>
    </location>
</feature>
<reference evidence="2 3" key="1">
    <citation type="submission" date="2018-11" db="EMBL/GenBank/DDBJ databases">
        <title>Genome sequence of Saitozyma podzolica DSM 27192.</title>
        <authorList>
            <person name="Aliyu H."/>
            <person name="Gorte O."/>
            <person name="Ochsenreither K."/>
        </authorList>
    </citation>
    <scope>NUCLEOTIDE SEQUENCE [LARGE SCALE GENOMIC DNA]</scope>
    <source>
        <strain evidence="2 3">DSM 27192</strain>
    </source>
</reference>
<feature type="compositionally biased region" description="Basic and acidic residues" evidence="1">
    <location>
        <begin position="487"/>
        <end position="500"/>
    </location>
</feature>
<feature type="region of interest" description="Disordered" evidence="1">
    <location>
        <begin position="481"/>
        <end position="500"/>
    </location>
</feature>
<name>A0A427YMS2_9TREE</name>
<dbReference type="AlphaFoldDB" id="A0A427YMS2"/>
<evidence type="ECO:0000313" key="2">
    <source>
        <dbReference type="EMBL" id="RSH92385.1"/>
    </source>
</evidence>
<dbReference type="Proteomes" id="UP000279259">
    <property type="component" value="Unassembled WGS sequence"/>
</dbReference>
<keyword evidence="3" id="KW-1185">Reference proteome</keyword>
<evidence type="ECO:0000256" key="1">
    <source>
        <dbReference type="SAM" id="MobiDB-lite"/>
    </source>
</evidence>
<dbReference type="EMBL" id="RSCD01000006">
    <property type="protein sequence ID" value="RSH92385.1"/>
    <property type="molecule type" value="Genomic_DNA"/>
</dbReference>
<evidence type="ECO:0000313" key="3">
    <source>
        <dbReference type="Proteomes" id="UP000279259"/>
    </source>
</evidence>
<dbReference type="OrthoDB" id="10373920at2759"/>
<comment type="caution">
    <text evidence="2">The sequence shown here is derived from an EMBL/GenBank/DDBJ whole genome shotgun (WGS) entry which is preliminary data.</text>
</comment>
<feature type="region of interest" description="Disordered" evidence="1">
    <location>
        <begin position="585"/>
        <end position="619"/>
    </location>
</feature>